<accession>A0A2H0UPV4</accession>
<evidence type="ECO:0008006" key="3">
    <source>
        <dbReference type="Google" id="ProtNLM"/>
    </source>
</evidence>
<sequence>MKKSKVELREASRTWYARIENLGRVWGAGPTKDAALGDLVFSHPEKFGITSISVQPEQSKASA</sequence>
<evidence type="ECO:0000313" key="1">
    <source>
        <dbReference type="EMBL" id="PIR88430.1"/>
    </source>
</evidence>
<proteinExistence type="predicted"/>
<gene>
    <name evidence="1" type="ORF">COU09_02025</name>
</gene>
<dbReference type="AlphaFoldDB" id="A0A2H0UPV4"/>
<comment type="caution">
    <text evidence="1">The sequence shown here is derived from an EMBL/GenBank/DDBJ whole genome shotgun (WGS) entry which is preliminary data.</text>
</comment>
<evidence type="ECO:0000313" key="2">
    <source>
        <dbReference type="Proteomes" id="UP000229615"/>
    </source>
</evidence>
<reference evidence="2" key="1">
    <citation type="submission" date="2017-09" db="EMBL/GenBank/DDBJ databases">
        <title>Depth-based differentiation of microbial function through sediment-hosted aquifers and enrichment of novel symbionts in the deep terrestrial subsurface.</title>
        <authorList>
            <person name="Probst A.J."/>
            <person name="Ladd B."/>
            <person name="Jarett J.K."/>
            <person name="Geller-Mcgrath D.E."/>
            <person name="Sieber C.M.K."/>
            <person name="Emerson J.B."/>
            <person name="Anantharaman K."/>
            <person name="Thomas B.C."/>
            <person name="Malmstrom R."/>
            <person name="Stieglmeier M."/>
            <person name="Klingl A."/>
            <person name="Woyke T."/>
            <person name="Ryan C.M."/>
            <person name="Banfield J.F."/>
        </authorList>
    </citation>
    <scope>NUCLEOTIDE SEQUENCE [LARGE SCALE GENOMIC DNA]</scope>
</reference>
<dbReference type="EMBL" id="PFBB01000023">
    <property type="protein sequence ID" value="PIR88430.1"/>
    <property type="molecule type" value="Genomic_DNA"/>
</dbReference>
<protein>
    <recommendedName>
        <fullName evidence="3">DUF5678 domain-containing protein</fullName>
    </recommendedName>
</protein>
<name>A0A2H0UPV4_9BACT</name>
<dbReference type="Proteomes" id="UP000229615">
    <property type="component" value="Unassembled WGS sequence"/>
</dbReference>
<organism evidence="1 2">
    <name type="scientific">Candidatus Harrisonbacteria bacterium CG10_big_fil_rev_8_21_14_0_10_44_23</name>
    <dbReference type="NCBI Taxonomy" id="1974585"/>
    <lineage>
        <taxon>Bacteria</taxon>
        <taxon>Candidatus Harrisoniibacteriota</taxon>
    </lineage>
</organism>